<feature type="transmembrane region" description="Helical" evidence="4">
    <location>
        <begin position="48"/>
        <end position="68"/>
    </location>
</feature>
<evidence type="ECO:0000256" key="4">
    <source>
        <dbReference type="SAM" id="Phobius"/>
    </source>
</evidence>
<dbReference type="GO" id="GO:0016491">
    <property type="term" value="F:oxidoreductase activity"/>
    <property type="evidence" value="ECO:0007669"/>
    <property type="project" value="UniProtKB-KW"/>
</dbReference>
<accession>A0A0R3TNY5</accession>
<evidence type="ECO:0000256" key="1">
    <source>
        <dbReference type="ARBA" id="ARBA00023002"/>
    </source>
</evidence>
<dbReference type="SUPFAM" id="SSF51905">
    <property type="entry name" value="FAD/NAD(P)-binding domain"/>
    <property type="match status" value="1"/>
</dbReference>
<keyword evidence="4" id="KW-1133">Transmembrane helix</keyword>
<dbReference type="OrthoDB" id="424974at2759"/>
<evidence type="ECO:0000259" key="5">
    <source>
        <dbReference type="Pfam" id="PF01266"/>
    </source>
</evidence>
<gene>
    <name evidence="6" type="ORF">HNAJ_LOCUS9133</name>
</gene>
<dbReference type="Gene3D" id="3.30.9.10">
    <property type="entry name" value="D-Amino Acid Oxidase, subunit A, domain 2"/>
    <property type="match status" value="1"/>
</dbReference>
<name>A0A0R3TNY5_RODNA</name>
<keyword evidence="4" id="KW-0472">Membrane</keyword>
<evidence type="ECO:0000256" key="2">
    <source>
        <dbReference type="ARBA" id="ARBA00039785"/>
    </source>
</evidence>
<dbReference type="PANTHER" id="PTHR13847">
    <property type="entry name" value="SARCOSINE DEHYDROGENASE-RELATED"/>
    <property type="match status" value="1"/>
</dbReference>
<organism evidence="8">
    <name type="scientific">Rodentolepis nana</name>
    <name type="common">Dwarf tapeworm</name>
    <name type="synonym">Hymenolepis nana</name>
    <dbReference type="NCBI Taxonomy" id="102285"/>
    <lineage>
        <taxon>Eukaryota</taxon>
        <taxon>Metazoa</taxon>
        <taxon>Spiralia</taxon>
        <taxon>Lophotrochozoa</taxon>
        <taxon>Platyhelminthes</taxon>
        <taxon>Cestoda</taxon>
        <taxon>Eucestoda</taxon>
        <taxon>Cyclophyllidea</taxon>
        <taxon>Hymenolepididae</taxon>
        <taxon>Rodentolepis</taxon>
    </lineage>
</organism>
<keyword evidence="7" id="KW-1185">Reference proteome</keyword>
<dbReference type="PANTHER" id="PTHR13847:SF287">
    <property type="entry name" value="FAD-DEPENDENT OXIDOREDUCTASE DOMAIN-CONTAINING PROTEIN 1"/>
    <property type="match status" value="1"/>
</dbReference>
<evidence type="ECO:0000313" key="8">
    <source>
        <dbReference type="WBParaSite" id="HNAJ_0000913701-mRNA-1"/>
    </source>
</evidence>
<dbReference type="WBParaSite" id="HNAJ_0000913701-mRNA-1">
    <property type="protein sequence ID" value="HNAJ_0000913701-mRNA-1"/>
    <property type="gene ID" value="HNAJ_0000913701"/>
</dbReference>
<dbReference type="AlphaFoldDB" id="A0A0R3TNY5"/>
<dbReference type="STRING" id="102285.A0A0R3TNY5"/>
<sequence>MLRVPRFARYVRILGRRFSSGPPKSDHYKFERPGAQFREDRIPKQSDVVVIGGGVIGWSVAFWIRYLAKTTVTVIERDPTLSRASSLLGLGNIRTQFSEAENIQMALFTAEFLRDIEEQLSVIDDEIPDINFNPHGNLILADAKNANQMKRNYQLQVALKVPNRLMTSDEVNKRWPWINTTDISLASYGDRNEGWFDPWLLVRRLRNKAHTFGANYVVGEVEEFTFFNSLTRTTFQDRPLRAPLDAPRLSEVAIRTPAGDVEKIAFHMVINCAGAWSGDILKMAMANIKEDILPLPLEKRKHNIFIVRPDYSQSSQSFPGIDCPILLDSTGLMVQRQGLTGDFAVCMNPSMPREGKPVNSENLEVDYSEYHEHIQPLLAKRIPTMATSRIQTAWACFNDYNPVDQSLIVGQHPYLYNMVMATGASGLGIQHAIPIGRAVAELVHYKHYKSIDLTRFSFDRFYLKAPFAEKSVF</sequence>
<dbReference type="GO" id="GO:0032981">
    <property type="term" value="P:mitochondrial respiratory chain complex I assembly"/>
    <property type="evidence" value="ECO:0007669"/>
    <property type="project" value="TreeGrafter"/>
</dbReference>
<keyword evidence="1" id="KW-0560">Oxidoreductase</keyword>
<reference evidence="6 7" key="2">
    <citation type="submission" date="2018-11" db="EMBL/GenBank/DDBJ databases">
        <authorList>
            <consortium name="Pathogen Informatics"/>
        </authorList>
    </citation>
    <scope>NUCLEOTIDE SEQUENCE [LARGE SCALE GENOMIC DNA]</scope>
</reference>
<evidence type="ECO:0000313" key="7">
    <source>
        <dbReference type="Proteomes" id="UP000278807"/>
    </source>
</evidence>
<dbReference type="Proteomes" id="UP000278807">
    <property type="component" value="Unassembled WGS sequence"/>
</dbReference>
<dbReference type="InterPro" id="IPR006076">
    <property type="entry name" value="FAD-dep_OxRdtase"/>
</dbReference>
<feature type="domain" description="FAD dependent oxidoreductase" evidence="5">
    <location>
        <begin position="47"/>
        <end position="442"/>
    </location>
</feature>
<keyword evidence="4" id="KW-0812">Transmembrane</keyword>
<proteinExistence type="predicted"/>
<dbReference type="EMBL" id="UZAE01012504">
    <property type="protein sequence ID" value="VDO05449.1"/>
    <property type="molecule type" value="Genomic_DNA"/>
</dbReference>
<evidence type="ECO:0000313" key="6">
    <source>
        <dbReference type="EMBL" id="VDO05449.1"/>
    </source>
</evidence>
<dbReference type="Gene3D" id="3.50.50.60">
    <property type="entry name" value="FAD/NAD(P)-binding domain"/>
    <property type="match status" value="1"/>
</dbReference>
<evidence type="ECO:0000256" key="3">
    <source>
        <dbReference type="ARBA" id="ARBA00046185"/>
    </source>
</evidence>
<reference evidence="8" key="1">
    <citation type="submission" date="2017-02" db="UniProtKB">
        <authorList>
            <consortium name="WormBaseParasite"/>
        </authorList>
    </citation>
    <scope>IDENTIFICATION</scope>
</reference>
<comment type="function">
    <text evidence="3">Required for the assembly of the mitochondrial membrane respiratory chain NADH dehydrogenase (Complex I). Involved in mid-late stages of complex I assembly.</text>
</comment>
<dbReference type="GO" id="GO:0005739">
    <property type="term" value="C:mitochondrion"/>
    <property type="evidence" value="ECO:0007669"/>
    <property type="project" value="GOC"/>
</dbReference>
<protein>
    <recommendedName>
        <fullName evidence="2">FAD-dependent oxidoreductase domain-containing protein 1</fullName>
    </recommendedName>
</protein>
<dbReference type="InterPro" id="IPR036188">
    <property type="entry name" value="FAD/NAD-bd_sf"/>
</dbReference>
<dbReference type="Pfam" id="PF01266">
    <property type="entry name" value="DAO"/>
    <property type="match status" value="1"/>
</dbReference>